<dbReference type="PRINTS" id="PR00463">
    <property type="entry name" value="EP450I"/>
</dbReference>
<keyword evidence="7" id="KW-0560">Oxidoreductase</keyword>
<feature type="region of interest" description="Disordered" evidence="12">
    <location>
        <begin position="996"/>
        <end position="1079"/>
    </location>
</feature>
<dbReference type="InterPro" id="IPR002401">
    <property type="entry name" value="Cyt_P450_E_grp-I"/>
</dbReference>
<comment type="similarity">
    <text evidence="2">Belongs to the cytochrome P450 family.</text>
</comment>
<dbReference type="Gene3D" id="1.10.630.10">
    <property type="entry name" value="Cytochrome P450"/>
    <property type="match status" value="1"/>
</dbReference>
<evidence type="ECO:0000256" key="6">
    <source>
        <dbReference type="ARBA" id="ARBA00022989"/>
    </source>
</evidence>
<evidence type="ECO:0000256" key="3">
    <source>
        <dbReference type="ARBA" id="ARBA00022617"/>
    </source>
</evidence>
<evidence type="ECO:0000313" key="15">
    <source>
        <dbReference type="Proteomes" id="UP000250235"/>
    </source>
</evidence>
<feature type="compositionally biased region" description="Polar residues" evidence="12">
    <location>
        <begin position="687"/>
        <end position="698"/>
    </location>
</feature>
<evidence type="ECO:0000256" key="4">
    <source>
        <dbReference type="ARBA" id="ARBA00022692"/>
    </source>
</evidence>
<dbReference type="GO" id="GO:0016705">
    <property type="term" value="F:oxidoreductase activity, acting on paired donors, with incorporation or reduction of molecular oxygen"/>
    <property type="evidence" value="ECO:0007669"/>
    <property type="project" value="InterPro"/>
</dbReference>
<dbReference type="Proteomes" id="UP000250235">
    <property type="component" value="Unassembled WGS sequence"/>
</dbReference>
<feature type="coiled-coil region" evidence="11">
    <location>
        <begin position="1229"/>
        <end position="1277"/>
    </location>
</feature>
<keyword evidence="3" id="KW-0349">Heme</keyword>
<accession>A0A2Z7BVB1</accession>
<keyword evidence="15" id="KW-1185">Reference proteome</keyword>
<dbReference type="EMBL" id="KV001975">
    <property type="protein sequence ID" value="KZV38334.1"/>
    <property type="molecule type" value="Genomic_DNA"/>
</dbReference>
<evidence type="ECO:0000256" key="9">
    <source>
        <dbReference type="ARBA" id="ARBA00023033"/>
    </source>
</evidence>
<protein>
    <submittedName>
        <fullName evidence="14">Uncharacterized protein</fullName>
    </submittedName>
</protein>
<keyword evidence="9" id="KW-0503">Monooxygenase</keyword>
<feature type="coiled-coil region" evidence="11">
    <location>
        <begin position="884"/>
        <end position="932"/>
    </location>
</feature>
<gene>
    <name evidence="14" type="ORF">F511_24093</name>
</gene>
<feature type="transmembrane region" description="Helical" evidence="13">
    <location>
        <begin position="7"/>
        <end position="25"/>
    </location>
</feature>
<feature type="compositionally biased region" description="Polar residues" evidence="12">
    <location>
        <begin position="1032"/>
        <end position="1043"/>
    </location>
</feature>
<dbReference type="OrthoDB" id="1470350at2759"/>
<dbReference type="PANTHER" id="PTHR24282">
    <property type="entry name" value="CYTOCHROME P450 FAMILY MEMBER"/>
    <property type="match status" value="1"/>
</dbReference>
<keyword evidence="5" id="KW-0479">Metal-binding</keyword>
<proteinExistence type="inferred from homology"/>
<evidence type="ECO:0000256" key="12">
    <source>
        <dbReference type="SAM" id="MobiDB-lite"/>
    </source>
</evidence>
<evidence type="ECO:0000256" key="8">
    <source>
        <dbReference type="ARBA" id="ARBA00023004"/>
    </source>
</evidence>
<keyword evidence="10 13" id="KW-0472">Membrane</keyword>
<dbReference type="InterPro" id="IPR050665">
    <property type="entry name" value="Cytochrome_P450_Monooxygen"/>
</dbReference>
<reference evidence="14 15" key="1">
    <citation type="journal article" date="2015" name="Proc. Natl. Acad. Sci. U.S.A.">
        <title>The resurrection genome of Boea hygrometrica: A blueprint for survival of dehydration.</title>
        <authorList>
            <person name="Xiao L."/>
            <person name="Yang G."/>
            <person name="Zhang L."/>
            <person name="Yang X."/>
            <person name="Zhao S."/>
            <person name="Ji Z."/>
            <person name="Zhou Q."/>
            <person name="Hu M."/>
            <person name="Wang Y."/>
            <person name="Chen M."/>
            <person name="Xu Y."/>
            <person name="Jin H."/>
            <person name="Xiao X."/>
            <person name="Hu G."/>
            <person name="Bao F."/>
            <person name="Hu Y."/>
            <person name="Wan P."/>
            <person name="Li L."/>
            <person name="Deng X."/>
            <person name="Kuang T."/>
            <person name="Xiang C."/>
            <person name="Zhu J.K."/>
            <person name="Oliver M.J."/>
            <person name="He Y."/>
        </authorList>
    </citation>
    <scope>NUCLEOTIDE SEQUENCE [LARGE SCALE GENOMIC DNA]</scope>
    <source>
        <strain evidence="15">cv. XS01</strain>
    </source>
</reference>
<evidence type="ECO:0000313" key="14">
    <source>
        <dbReference type="EMBL" id="KZV38334.1"/>
    </source>
</evidence>
<dbReference type="Pfam" id="PF00067">
    <property type="entry name" value="p450"/>
    <property type="match status" value="1"/>
</dbReference>
<evidence type="ECO:0000256" key="13">
    <source>
        <dbReference type="SAM" id="Phobius"/>
    </source>
</evidence>
<evidence type="ECO:0000256" key="10">
    <source>
        <dbReference type="ARBA" id="ARBA00023136"/>
    </source>
</evidence>
<keyword evidence="11" id="KW-0175">Coiled coil</keyword>
<feature type="region of interest" description="Disordered" evidence="12">
    <location>
        <begin position="654"/>
        <end position="734"/>
    </location>
</feature>
<dbReference type="SUPFAM" id="SSF48264">
    <property type="entry name" value="Cytochrome P450"/>
    <property type="match status" value="1"/>
</dbReference>
<organism evidence="14 15">
    <name type="scientific">Dorcoceras hygrometricum</name>
    <dbReference type="NCBI Taxonomy" id="472368"/>
    <lineage>
        <taxon>Eukaryota</taxon>
        <taxon>Viridiplantae</taxon>
        <taxon>Streptophyta</taxon>
        <taxon>Embryophyta</taxon>
        <taxon>Tracheophyta</taxon>
        <taxon>Spermatophyta</taxon>
        <taxon>Magnoliopsida</taxon>
        <taxon>eudicotyledons</taxon>
        <taxon>Gunneridae</taxon>
        <taxon>Pentapetalae</taxon>
        <taxon>asterids</taxon>
        <taxon>lamiids</taxon>
        <taxon>Lamiales</taxon>
        <taxon>Gesneriaceae</taxon>
        <taxon>Didymocarpoideae</taxon>
        <taxon>Trichosporeae</taxon>
        <taxon>Loxocarpinae</taxon>
        <taxon>Dorcoceras</taxon>
    </lineage>
</organism>
<feature type="compositionally biased region" description="Acidic residues" evidence="12">
    <location>
        <begin position="1060"/>
        <end position="1069"/>
    </location>
</feature>
<evidence type="ECO:0000256" key="5">
    <source>
        <dbReference type="ARBA" id="ARBA00022723"/>
    </source>
</evidence>
<evidence type="ECO:0000256" key="11">
    <source>
        <dbReference type="SAM" id="Coils"/>
    </source>
</evidence>
<feature type="compositionally biased region" description="Acidic residues" evidence="12">
    <location>
        <begin position="715"/>
        <end position="724"/>
    </location>
</feature>
<name>A0A2Z7BVB1_9LAMI</name>
<evidence type="ECO:0000256" key="1">
    <source>
        <dbReference type="ARBA" id="ARBA00004167"/>
    </source>
</evidence>
<dbReference type="InterPro" id="IPR036396">
    <property type="entry name" value="Cyt_P450_sf"/>
</dbReference>
<dbReference type="GO" id="GO:0020037">
    <property type="term" value="F:heme binding"/>
    <property type="evidence" value="ECO:0007669"/>
    <property type="project" value="InterPro"/>
</dbReference>
<keyword evidence="8" id="KW-0408">Iron</keyword>
<evidence type="ECO:0000256" key="2">
    <source>
        <dbReference type="ARBA" id="ARBA00010617"/>
    </source>
</evidence>
<dbReference type="InterPro" id="IPR001128">
    <property type="entry name" value="Cyt_P450"/>
</dbReference>
<dbReference type="GO" id="GO:0005506">
    <property type="term" value="F:iron ion binding"/>
    <property type="evidence" value="ECO:0007669"/>
    <property type="project" value="InterPro"/>
</dbReference>
<sequence>MITLSSICILLSIPLIIMLYKLWWIPFRVRRSLESQGIKGPPYRFFHGNTKEIIQMTKQISSTPMDLSHDIFPRSQPHLYSWSKIYGDVYVFWMGVTPCIVLTDPQLIREILNNKQGNFSKMKTDDYLKKLLGDGILVAEGGKWSKLRKLANHAFNGDCLKDMTPAMISSARTMVDRWRNYVGKEIEVCEQFRLLTAEVISRTAFGSSYLEGIFIFETITKFITLISRNTFNIRFDGFKRLIPSKDDIEVDRVEQQLRDSILKVVNKREAEASKGQNIGFGNDFLGSLLNVHHDMDPKNRVSIDEIVDECKTFYSAGQETTASLLCWSIVLLGIHTDWQEKARKEVIELFGQETPHSEGIARLKTGQLESSAMLICQYVFCPISGKPSAEYLPMACSLSTGKVYNLAAMLLGSFYRGMNSCVAKNPLSTLGGVAWILQLWAAAYFSKLFSFPTSAGPLSTILLMQGQLESSVTEFVKFLQSGTFDELTPPPRPHVGSFDQSWVVAYPSFRDDSPEFVFDTLLTACVHHRFLIVDCLGARSPIVARANVGWSFEFYNSALFARQFGISHIPHSVLYYPLDLSHLYSEIDDGHLSRATVDLFSGLPSHFRSPIRVCAPEEENPFPAWWASRCAVLAPMLNYPSAKSKKYVALVEKPTEPSSAQVKSKKRKTSSAPSHPVQRSKGRKYSTRSSSRLQSRFSNIDADPVDLISSPPTLDADDDNSEDDGTPRGSPTADELIDDYFLQGQDIGSAPESSPPSIPLAFSSRKAQLQELEGPSSNADLSFADDDTSASSQLAKSFPSAESLSYARAAVRNFLELGLHQLGDSQRLAMISAASILKASPDFSSEHFLMDNISDIFCDSDVAQSKLTSLIAKRESFNDKRRQAEAMEKENSFVRDRIRDLTVEYDASEIEVQRLEKEILEHRSRMASILDEAKSLKTQLLSGRSATKAVVEELASLKDDYGDWMKEMRDSEAKQSECLLKLEQLHPKSKKYVALVEKPTEPSSAQVKSKKRKTSSAPSHPVQRSKGRKYSTRSSSRLQSRFSNIDADPVDLISSPPTLDADDDNSEDDGTPRGSPTADELIDDYFLQGQDIGSAPESSPPSIPLAFSSRKAQLQELEGPSSNADLSFADDDTSASSQLAKSFPSAESLSYARAAVRNFLELGLHQLGDSQRLAMISAASILKASPDFSSEYFLLDSIAAIFYDSDAAQTKLTSLMAKRESFHDKRRQAEAMEKKNSSVRDRIRDLTVEYDANEIEVQRLEKEILERRSRMASILDEAESLKTQLLSGRSETKAVVEELASLKDDYGGWMKEMRDSEEKENECLLRWEKLHRALI</sequence>
<keyword evidence="4 13" id="KW-0812">Transmembrane</keyword>
<dbReference type="PANTHER" id="PTHR24282:SF270">
    <property type="entry name" value="CYTOCHROME P450 CYP749A22-LIKE"/>
    <property type="match status" value="1"/>
</dbReference>
<comment type="subcellular location">
    <subcellularLocation>
        <location evidence="1">Membrane</location>
        <topology evidence="1">Single-pass membrane protein</topology>
    </subcellularLocation>
</comment>
<evidence type="ECO:0000256" key="7">
    <source>
        <dbReference type="ARBA" id="ARBA00023002"/>
    </source>
</evidence>
<dbReference type="GO" id="GO:0016020">
    <property type="term" value="C:membrane"/>
    <property type="evidence" value="ECO:0007669"/>
    <property type="project" value="UniProtKB-SubCell"/>
</dbReference>
<keyword evidence="6 13" id="KW-1133">Transmembrane helix</keyword>
<dbReference type="GO" id="GO:0004497">
    <property type="term" value="F:monooxygenase activity"/>
    <property type="evidence" value="ECO:0007669"/>
    <property type="project" value="UniProtKB-KW"/>
</dbReference>